<dbReference type="EMBL" id="SUME01000001">
    <property type="protein sequence ID" value="TJZ63101.1"/>
    <property type="molecule type" value="Genomic_DNA"/>
</dbReference>
<proteinExistence type="predicted"/>
<keyword evidence="3" id="KW-1185">Reference proteome</keyword>
<dbReference type="OrthoDB" id="8536716at2"/>
<feature type="transmembrane region" description="Helical" evidence="1">
    <location>
        <begin position="216"/>
        <end position="235"/>
    </location>
</feature>
<evidence type="ECO:0000313" key="3">
    <source>
        <dbReference type="Proteomes" id="UP000306808"/>
    </source>
</evidence>
<keyword evidence="1" id="KW-0812">Transmembrane</keyword>
<dbReference type="RefSeq" id="WP_136899628.1">
    <property type="nucleotide sequence ID" value="NZ_SUME01000001.1"/>
</dbReference>
<gene>
    <name evidence="2" type="ORF">FAZ15_02045</name>
</gene>
<dbReference type="AlphaFoldDB" id="A0A4U0P6L4"/>
<comment type="caution">
    <text evidence="2">The sequence shown here is derived from an EMBL/GenBank/DDBJ whole genome shotgun (WGS) entry which is preliminary data.</text>
</comment>
<feature type="transmembrane region" description="Helical" evidence="1">
    <location>
        <begin position="87"/>
        <end position="112"/>
    </location>
</feature>
<protein>
    <submittedName>
        <fullName evidence="2">DUF3307 domain-containing protein</fullName>
    </submittedName>
</protein>
<reference evidence="2 3" key="1">
    <citation type="submission" date="2019-04" db="EMBL/GenBank/DDBJ databases">
        <title>Sphingobacterium olei sp. nov., isolated from oil-contaminated soil.</title>
        <authorList>
            <person name="Liu B."/>
        </authorList>
    </citation>
    <scope>NUCLEOTIDE SEQUENCE [LARGE SCALE GENOMIC DNA]</scope>
    <source>
        <strain evidence="2 3">HAL-9</strain>
    </source>
</reference>
<evidence type="ECO:0000256" key="1">
    <source>
        <dbReference type="SAM" id="Phobius"/>
    </source>
</evidence>
<evidence type="ECO:0000313" key="2">
    <source>
        <dbReference type="EMBL" id="TJZ63101.1"/>
    </source>
</evidence>
<feature type="transmembrane region" description="Helical" evidence="1">
    <location>
        <begin position="124"/>
        <end position="146"/>
    </location>
</feature>
<feature type="transmembrane region" description="Helical" evidence="1">
    <location>
        <begin position="32"/>
        <end position="51"/>
    </location>
</feature>
<dbReference type="Proteomes" id="UP000306808">
    <property type="component" value="Unassembled WGS sequence"/>
</dbReference>
<dbReference type="InterPro" id="IPR021737">
    <property type="entry name" value="Phage_phiKZ_Orf197"/>
</dbReference>
<keyword evidence="1" id="KW-0472">Membrane</keyword>
<dbReference type="Pfam" id="PF11750">
    <property type="entry name" value="DUF3307"/>
    <property type="match status" value="1"/>
</dbReference>
<sequence length="242" mass="28037">MLTVFLKLLLCHILGDFVLQPKSWVAKRKDKIGYLFLHVATHLFLLTTLFSNDLENWWPNVLFITFGHLAIDSLKIWWERMWPYMPVLLFIVDQILHIALLVAVIVHVYGIPDQWGQLFFTDRSLLYLIAFLLVTTVSPIFLRVFFSKWNKENDFYTKRKDTLMDAGMLIGIMERLIIVLFIQVGFLSGIGFLLAAKSIFRFGDLTNARDTKFTEYILVGTLASFVIAIAIGYGLRFSLQFV</sequence>
<keyword evidence="1" id="KW-1133">Transmembrane helix</keyword>
<accession>A0A4U0P6L4</accession>
<name>A0A4U0P6L4_9SPHI</name>
<organism evidence="2 3">
    <name type="scientific">Sphingobacterium olei</name>
    <dbReference type="NCBI Taxonomy" id="2571155"/>
    <lineage>
        <taxon>Bacteria</taxon>
        <taxon>Pseudomonadati</taxon>
        <taxon>Bacteroidota</taxon>
        <taxon>Sphingobacteriia</taxon>
        <taxon>Sphingobacteriales</taxon>
        <taxon>Sphingobacteriaceae</taxon>
        <taxon>Sphingobacterium</taxon>
    </lineage>
</organism>
<feature type="transmembrane region" description="Helical" evidence="1">
    <location>
        <begin position="167"/>
        <end position="196"/>
    </location>
</feature>